<protein>
    <submittedName>
        <fullName evidence="5">HdeA/HdeB family chaperone</fullName>
    </submittedName>
</protein>
<dbReference type="SUPFAM" id="SSF47752">
    <property type="entry name" value="Protein HNS-dependent expression A, HdeA"/>
    <property type="match status" value="1"/>
</dbReference>
<feature type="signal peptide" evidence="4">
    <location>
        <begin position="1"/>
        <end position="22"/>
    </location>
</feature>
<evidence type="ECO:0000313" key="5">
    <source>
        <dbReference type="EMBL" id="MCY0386684.1"/>
    </source>
</evidence>
<proteinExistence type="predicted"/>
<evidence type="ECO:0000256" key="1">
    <source>
        <dbReference type="ARBA" id="ARBA00022729"/>
    </source>
</evidence>
<keyword evidence="3" id="KW-0143">Chaperone</keyword>
<keyword evidence="1 4" id="KW-0732">Signal</keyword>
<keyword evidence="2" id="KW-0574">Periplasm</keyword>
<organism evidence="5 6">
    <name type="scientific">Robbsia betulipollinis</name>
    <dbReference type="NCBI Taxonomy" id="2981849"/>
    <lineage>
        <taxon>Bacteria</taxon>
        <taxon>Pseudomonadati</taxon>
        <taxon>Pseudomonadota</taxon>
        <taxon>Betaproteobacteria</taxon>
        <taxon>Burkholderiales</taxon>
        <taxon>Burkholderiaceae</taxon>
        <taxon>Robbsia</taxon>
    </lineage>
</organism>
<reference evidence="5" key="1">
    <citation type="submission" date="2022-11" db="EMBL/GenBank/DDBJ databases">
        <title>Robbsia betulipollinis sp. nov., isolated from pollen of birch (Betula pendula).</title>
        <authorList>
            <person name="Shi H."/>
            <person name="Ambika Manirajan B."/>
            <person name="Ratering S."/>
            <person name="Geissler-Plaum R."/>
            <person name="Schnell S."/>
        </authorList>
    </citation>
    <scope>NUCLEOTIDE SEQUENCE</scope>
    <source>
        <strain evidence="5">Bb-Pol-6</strain>
    </source>
</reference>
<dbReference type="EMBL" id="JAPMXC010000001">
    <property type="protein sequence ID" value="MCY0386684.1"/>
    <property type="molecule type" value="Genomic_DNA"/>
</dbReference>
<dbReference type="Proteomes" id="UP001082899">
    <property type="component" value="Unassembled WGS sequence"/>
</dbReference>
<dbReference type="InterPro" id="IPR010486">
    <property type="entry name" value="HNS-dep_expression_A/B"/>
</dbReference>
<evidence type="ECO:0000313" key="6">
    <source>
        <dbReference type="Proteomes" id="UP001082899"/>
    </source>
</evidence>
<gene>
    <name evidence="5" type="ORF">OVY01_05415</name>
</gene>
<dbReference type="InterPro" id="IPR036831">
    <property type="entry name" value="HdeA_sf"/>
</dbReference>
<feature type="chain" id="PRO_5045288526" evidence="4">
    <location>
        <begin position="23"/>
        <end position="112"/>
    </location>
</feature>
<name>A0ABT3ZJI5_9BURK</name>
<dbReference type="InterPro" id="IPR038303">
    <property type="entry name" value="HdeA/HdeB_sf"/>
</dbReference>
<comment type="caution">
    <text evidence="5">The sequence shown here is derived from an EMBL/GenBank/DDBJ whole genome shotgun (WGS) entry which is preliminary data.</text>
</comment>
<dbReference type="Gene3D" id="1.10.890.10">
    <property type="entry name" value="HNS-dependent expression A"/>
    <property type="match status" value="1"/>
</dbReference>
<accession>A0ABT3ZJI5</accession>
<sequence length="112" mass="12401">MKRLTAALLPCILLAFTNASFAATPMEVTPSKMKCEDFVAMGSAYQPAMIYWVVGVDKLGVRETDRLVVDTVQPVADVIAECKKTPDAMFMGKVREMVKAKKLPFLKTYAHN</sequence>
<evidence type="ECO:0000256" key="2">
    <source>
        <dbReference type="ARBA" id="ARBA00022764"/>
    </source>
</evidence>
<keyword evidence="6" id="KW-1185">Reference proteome</keyword>
<evidence type="ECO:0000256" key="3">
    <source>
        <dbReference type="ARBA" id="ARBA00023186"/>
    </source>
</evidence>
<dbReference type="Pfam" id="PF06411">
    <property type="entry name" value="HdeA"/>
    <property type="match status" value="1"/>
</dbReference>
<evidence type="ECO:0000256" key="4">
    <source>
        <dbReference type="SAM" id="SignalP"/>
    </source>
</evidence>
<dbReference type="RefSeq" id="WP_267846244.1">
    <property type="nucleotide sequence ID" value="NZ_JAPMXC010000001.1"/>
</dbReference>